<name>C5DM40_LACTC</name>
<reference evidence="2 3" key="1">
    <citation type="journal article" date="2009" name="Genome Res.">
        <title>Comparative genomics of protoploid Saccharomycetaceae.</title>
        <authorList>
            <consortium name="The Genolevures Consortium"/>
            <person name="Souciet J.-L."/>
            <person name="Dujon B."/>
            <person name="Gaillardin C."/>
            <person name="Johnston M."/>
            <person name="Baret P.V."/>
            <person name="Cliften P."/>
            <person name="Sherman D.J."/>
            <person name="Weissenbach J."/>
            <person name="Westhof E."/>
            <person name="Wincker P."/>
            <person name="Jubin C."/>
            <person name="Poulain J."/>
            <person name="Barbe V."/>
            <person name="Segurens B."/>
            <person name="Artiguenave F."/>
            <person name="Anthouard V."/>
            <person name="Vacherie B."/>
            <person name="Val M.-E."/>
            <person name="Fulton R.S."/>
            <person name="Minx P."/>
            <person name="Wilson R."/>
            <person name="Durrens P."/>
            <person name="Jean G."/>
            <person name="Marck C."/>
            <person name="Martin T."/>
            <person name="Nikolski M."/>
            <person name="Rolland T."/>
            <person name="Seret M.-L."/>
            <person name="Casaregola S."/>
            <person name="Despons L."/>
            <person name="Fairhead C."/>
            <person name="Fischer G."/>
            <person name="Lafontaine I."/>
            <person name="Leh V."/>
            <person name="Lemaire M."/>
            <person name="de Montigny J."/>
            <person name="Neuveglise C."/>
            <person name="Thierry A."/>
            <person name="Blanc-Lenfle I."/>
            <person name="Bleykasten C."/>
            <person name="Diffels J."/>
            <person name="Fritsch E."/>
            <person name="Frangeul L."/>
            <person name="Goeffon A."/>
            <person name="Jauniaux N."/>
            <person name="Kachouri-Lafond R."/>
            <person name="Payen C."/>
            <person name="Potier S."/>
            <person name="Pribylova L."/>
            <person name="Ozanne C."/>
            <person name="Richard G.-F."/>
            <person name="Sacerdot C."/>
            <person name="Straub M.-L."/>
            <person name="Talla E."/>
        </authorList>
    </citation>
    <scope>NUCLEOTIDE SEQUENCE [LARGE SCALE GENOMIC DNA]</scope>
    <source>
        <strain evidence="3">ATCC 56472 / CBS 6340 / NRRL Y-8284</strain>
    </source>
</reference>
<proteinExistence type="predicted"/>
<evidence type="ECO:0000313" key="3">
    <source>
        <dbReference type="Proteomes" id="UP000002036"/>
    </source>
</evidence>
<protein>
    <submittedName>
        <fullName evidence="2">KLTH0G05764p</fullName>
    </submittedName>
</protein>
<feature type="region of interest" description="Disordered" evidence="1">
    <location>
        <begin position="1"/>
        <end position="65"/>
    </location>
</feature>
<accession>C5DM40</accession>
<dbReference type="GeneID" id="8293555"/>
<dbReference type="Proteomes" id="UP000002036">
    <property type="component" value="Chromosome G"/>
</dbReference>
<evidence type="ECO:0000256" key="1">
    <source>
        <dbReference type="SAM" id="MobiDB-lite"/>
    </source>
</evidence>
<dbReference type="InParanoid" id="C5DM40"/>
<organism evidence="2 3">
    <name type="scientific">Lachancea thermotolerans (strain ATCC 56472 / CBS 6340 / NRRL Y-8284)</name>
    <name type="common">Yeast</name>
    <name type="synonym">Kluyveromyces thermotolerans</name>
    <dbReference type="NCBI Taxonomy" id="559295"/>
    <lineage>
        <taxon>Eukaryota</taxon>
        <taxon>Fungi</taxon>
        <taxon>Dikarya</taxon>
        <taxon>Ascomycota</taxon>
        <taxon>Saccharomycotina</taxon>
        <taxon>Saccharomycetes</taxon>
        <taxon>Saccharomycetales</taxon>
        <taxon>Saccharomycetaceae</taxon>
        <taxon>Lachancea</taxon>
    </lineage>
</organism>
<gene>
    <name evidence="2" type="ordered locus">KLTH0G05764g</name>
</gene>
<dbReference type="RefSeq" id="XP_002555288.1">
    <property type="nucleotide sequence ID" value="XM_002555242.1"/>
</dbReference>
<dbReference type="EMBL" id="CU928171">
    <property type="protein sequence ID" value="CAR24851.1"/>
    <property type="molecule type" value="Genomic_DNA"/>
</dbReference>
<dbReference type="KEGG" id="lth:KLTH0G05764g"/>
<evidence type="ECO:0000313" key="2">
    <source>
        <dbReference type="EMBL" id="CAR24851.1"/>
    </source>
</evidence>
<dbReference type="AlphaFoldDB" id="C5DM40"/>
<keyword evidence="3" id="KW-1185">Reference proteome</keyword>
<sequence length="184" mass="20470">MRAECRRKDVTSVEPSTKQAVARAPDPRRIWACGSGAGRTAGRPSECMRASDGAPVSRRRRARGARRSSWMVTDVHVCITCAQEALDESPSAFLLSNRRYNISTARASEGPLRSTLARARCFPKANRGAVDFVYGDSDYKGAVTNVFVYFRPFAPGTHVFKIASQLVFQKMIYKICGFLRKLWA</sequence>
<dbReference type="HOGENOM" id="CLU_1468417_0_0_1"/>
<feature type="compositionally biased region" description="Basic and acidic residues" evidence="1">
    <location>
        <begin position="1"/>
        <end position="11"/>
    </location>
</feature>